<evidence type="ECO:0000256" key="3">
    <source>
        <dbReference type="ARBA" id="ARBA00022942"/>
    </source>
</evidence>
<comment type="caution">
    <text evidence="6">The sequence shown here is derived from an EMBL/GenBank/DDBJ whole genome shotgun (WGS) entry which is preliminary data.</text>
</comment>
<name>A0A8K0JNC8_9TREE</name>
<organism evidence="6 7">
    <name type="scientific">Filobasidium floriforme</name>
    <dbReference type="NCBI Taxonomy" id="5210"/>
    <lineage>
        <taxon>Eukaryota</taxon>
        <taxon>Fungi</taxon>
        <taxon>Dikarya</taxon>
        <taxon>Basidiomycota</taxon>
        <taxon>Agaricomycotina</taxon>
        <taxon>Tremellomycetes</taxon>
        <taxon>Filobasidiales</taxon>
        <taxon>Filobasidiaceae</taxon>
        <taxon>Filobasidium</taxon>
    </lineage>
</organism>
<gene>
    <name evidence="6" type="ORF">FFLO_02233</name>
</gene>
<proteinExistence type="inferred from homology"/>
<dbReference type="OrthoDB" id="10256771at2759"/>
<dbReference type="Gene3D" id="3.40.140.10">
    <property type="entry name" value="Cytidine Deaminase, domain 2"/>
    <property type="match status" value="1"/>
</dbReference>
<dbReference type="Pfam" id="PF01398">
    <property type="entry name" value="JAB"/>
    <property type="match status" value="1"/>
</dbReference>
<dbReference type="AlphaFoldDB" id="A0A8K0JNC8"/>
<evidence type="ECO:0000313" key="6">
    <source>
        <dbReference type="EMBL" id="KAG7562341.1"/>
    </source>
</evidence>
<dbReference type="GO" id="GO:0043161">
    <property type="term" value="P:proteasome-mediated ubiquitin-dependent protein catabolic process"/>
    <property type="evidence" value="ECO:0007669"/>
    <property type="project" value="TreeGrafter"/>
</dbReference>
<evidence type="ECO:0000256" key="2">
    <source>
        <dbReference type="ARBA" id="ARBA00008568"/>
    </source>
</evidence>
<dbReference type="InterPro" id="IPR024969">
    <property type="entry name" value="EIF3F/CSN6-like_C"/>
</dbReference>
<dbReference type="Pfam" id="PF13012">
    <property type="entry name" value="MitMem_reg"/>
    <property type="match status" value="1"/>
</dbReference>
<reference evidence="6" key="1">
    <citation type="submission" date="2020-04" db="EMBL/GenBank/DDBJ databases">
        <title>Analysis of mating type loci in Filobasidium floriforme.</title>
        <authorList>
            <person name="Nowrousian M."/>
        </authorList>
    </citation>
    <scope>NUCLEOTIDE SEQUENCE</scope>
    <source>
        <strain evidence="6">CBS 6242</strain>
    </source>
</reference>
<dbReference type="PROSITE" id="PS50249">
    <property type="entry name" value="MPN"/>
    <property type="match status" value="1"/>
</dbReference>
<dbReference type="InterPro" id="IPR033858">
    <property type="entry name" value="MPN_RPN7_8"/>
</dbReference>
<comment type="similarity">
    <text evidence="2">Belongs to the peptidase M67A family.</text>
</comment>
<feature type="compositionally biased region" description="Basic and acidic residues" evidence="4">
    <location>
        <begin position="306"/>
        <end position="351"/>
    </location>
</feature>
<sequence length="351" mass="39054">MGGMTTAQINDEIAGSNVVIHPLVLLSVVDHASRVPTSSRKRILGILLGQNDGKTINVANSFAVPFEEDDRDPKTWFLDLDYIESMWEMFRKVNAKERPIGFYHTGPQLRSNDLEISERLKRFMPKPVMVIVDVRPTGGRGDVGIPTDAYFAVEEIKDDGTATQLSFAHIPSSVEAEEAEEIGVEHLLRDIKSPHQFGGLSNRVSAQIASLKGLHSRLIEIRDYLALVGKGKLPVNHQIMYNLQDIFNLLPDLDGSAREAEIKRTAFRVETNDQSLVVYLSSLIRSVLALHDLIENRISNSNAEVEENKTSEMKALEAAAEKAGVKASDVEKGRKEKEERDKEDGDKKKGL</sequence>
<dbReference type="GO" id="GO:0008237">
    <property type="term" value="F:metallopeptidase activity"/>
    <property type="evidence" value="ECO:0007669"/>
    <property type="project" value="InterPro"/>
</dbReference>
<dbReference type="EMBL" id="JABELV010000034">
    <property type="protein sequence ID" value="KAG7562341.1"/>
    <property type="molecule type" value="Genomic_DNA"/>
</dbReference>
<dbReference type="PANTHER" id="PTHR10540">
    <property type="entry name" value="EUKARYOTIC TRANSLATION INITIATION FACTOR 3 SUBUNIT F-RELATED"/>
    <property type="match status" value="1"/>
</dbReference>
<dbReference type="CDD" id="cd08062">
    <property type="entry name" value="MPN_RPN7_8"/>
    <property type="match status" value="1"/>
</dbReference>
<dbReference type="SMART" id="SM00232">
    <property type="entry name" value="JAB_MPN"/>
    <property type="match status" value="1"/>
</dbReference>
<dbReference type="Proteomes" id="UP000812966">
    <property type="component" value="Unassembled WGS sequence"/>
</dbReference>
<evidence type="ECO:0000259" key="5">
    <source>
        <dbReference type="PROSITE" id="PS50249"/>
    </source>
</evidence>
<feature type="region of interest" description="Disordered" evidence="4">
    <location>
        <begin position="304"/>
        <end position="351"/>
    </location>
</feature>
<keyword evidence="3" id="KW-0647">Proteasome</keyword>
<dbReference type="PANTHER" id="PTHR10540:SF7">
    <property type="entry name" value="26S PROTEASOME NON-ATPASE REGULATORY SUBUNIT 7"/>
    <property type="match status" value="1"/>
</dbReference>
<dbReference type="InterPro" id="IPR000555">
    <property type="entry name" value="JAMM/MPN+_dom"/>
</dbReference>
<dbReference type="InterPro" id="IPR037518">
    <property type="entry name" value="MPN"/>
</dbReference>
<comment type="function">
    <text evidence="1">Acts as a regulatory subunit of the 26S proteasome which is involved in the ATP-dependent degradation of ubiquitinated proteins.</text>
</comment>
<keyword evidence="7" id="KW-1185">Reference proteome</keyword>
<dbReference type="GO" id="GO:0005838">
    <property type="term" value="C:proteasome regulatory particle"/>
    <property type="evidence" value="ECO:0007669"/>
    <property type="project" value="InterPro"/>
</dbReference>
<evidence type="ECO:0000256" key="4">
    <source>
        <dbReference type="SAM" id="MobiDB-lite"/>
    </source>
</evidence>
<evidence type="ECO:0000313" key="7">
    <source>
        <dbReference type="Proteomes" id="UP000812966"/>
    </source>
</evidence>
<evidence type="ECO:0000256" key="1">
    <source>
        <dbReference type="ARBA" id="ARBA00002187"/>
    </source>
</evidence>
<protein>
    <recommendedName>
        <fullName evidence="5">MPN domain-containing protein</fullName>
    </recommendedName>
</protein>
<accession>A0A8K0JNC8</accession>
<feature type="domain" description="MPN" evidence="5">
    <location>
        <begin position="18"/>
        <end position="156"/>
    </location>
</feature>